<dbReference type="OrthoDB" id="442243at2759"/>
<name>A0A9N8Z2R3_9GLOM</name>
<dbReference type="SUPFAM" id="SSF53474">
    <property type="entry name" value="alpha/beta-Hydrolases"/>
    <property type="match status" value="1"/>
</dbReference>
<proteinExistence type="predicted"/>
<dbReference type="PANTHER" id="PTHR47842">
    <property type="entry name" value="EXPRESSED PROTEIN"/>
    <property type="match status" value="1"/>
</dbReference>
<keyword evidence="2" id="KW-1185">Reference proteome</keyword>
<protein>
    <submittedName>
        <fullName evidence="1">596_t:CDS:1</fullName>
    </submittedName>
</protein>
<sequence>MLRNPHQLLLIFIHGFKGDDQTFQDFPVRLATTMGNQPNLTAKSIVYKKYETRGHLAQAVDAFCLWLDTEVKAHEEEKIQIDGENVFAPVWVCLFGHSMGGIIAADAVLKYRRLGAENSPKIIGLLAYDTPYYGLEYDMMNTVYTRATEYKNQIENTVSMVTAGAVLAQSFWGGKNKEETKSSTSETKTAKPSNGFGVLKWGAAALAVGAVGTMTYRHKEKVGAGMDWVSSHLEFVSALIRKDELKKRLDELMQDPDIIFHCYYTLIPPRVFGGTSKTFIALPPNHMRKYFSPYECDVDSEIDAHTTMFDPKTNHNYYTLAEMTSRQLLKILEKFE</sequence>
<reference evidence="1" key="1">
    <citation type="submission" date="2021-06" db="EMBL/GenBank/DDBJ databases">
        <authorList>
            <person name="Kallberg Y."/>
            <person name="Tangrot J."/>
            <person name="Rosling A."/>
        </authorList>
    </citation>
    <scope>NUCLEOTIDE SEQUENCE</scope>
    <source>
        <strain evidence="1">MT106</strain>
    </source>
</reference>
<dbReference type="EMBL" id="CAJVPL010000221">
    <property type="protein sequence ID" value="CAG8467880.1"/>
    <property type="molecule type" value="Genomic_DNA"/>
</dbReference>
<dbReference type="InterPro" id="IPR029058">
    <property type="entry name" value="AB_hydrolase_fold"/>
</dbReference>
<dbReference type="AlphaFoldDB" id="A0A9N8Z2R3"/>
<comment type="caution">
    <text evidence="1">The sequence shown here is derived from an EMBL/GenBank/DDBJ whole genome shotgun (WGS) entry which is preliminary data.</text>
</comment>
<evidence type="ECO:0000313" key="1">
    <source>
        <dbReference type="EMBL" id="CAG8467880.1"/>
    </source>
</evidence>
<dbReference type="PANTHER" id="PTHR47842:SF1">
    <property type="entry name" value="DUF676 DOMAIN-CONTAINING PROTEIN"/>
    <property type="match status" value="1"/>
</dbReference>
<evidence type="ECO:0000313" key="2">
    <source>
        <dbReference type="Proteomes" id="UP000789831"/>
    </source>
</evidence>
<gene>
    <name evidence="1" type="ORF">AGERDE_LOCUS2586</name>
</gene>
<accession>A0A9N8Z2R3</accession>
<dbReference type="Proteomes" id="UP000789831">
    <property type="component" value="Unassembled WGS sequence"/>
</dbReference>
<organism evidence="1 2">
    <name type="scientific">Ambispora gerdemannii</name>
    <dbReference type="NCBI Taxonomy" id="144530"/>
    <lineage>
        <taxon>Eukaryota</taxon>
        <taxon>Fungi</taxon>
        <taxon>Fungi incertae sedis</taxon>
        <taxon>Mucoromycota</taxon>
        <taxon>Glomeromycotina</taxon>
        <taxon>Glomeromycetes</taxon>
        <taxon>Archaeosporales</taxon>
        <taxon>Ambisporaceae</taxon>
        <taxon>Ambispora</taxon>
    </lineage>
</organism>
<dbReference type="Gene3D" id="3.40.50.1820">
    <property type="entry name" value="alpha/beta hydrolase"/>
    <property type="match status" value="1"/>
</dbReference>